<sequence length="239" mass="26769">MQDVRVIGHRGAASLAPENTLASIRKAFETGATWVEIDVSVTNDGSLVIFHDDTLERCSNGKGLLEEASWDYLKSLDAGSWFDPIFSQERIPSLLDAVQLIQSLGMGLNLEIKYEGSDYPRIVDPTLALLNKYWQEPDMLVISSFNHGALLRCRALQCRYPLGQLYEGIPANWESELRAINAYSLHCDYSQLSYKQAKAIKSAGYQLYCYTANEPELVAKHWAWGMDAIITDNPPAFLS</sequence>
<evidence type="ECO:0000259" key="1">
    <source>
        <dbReference type="PROSITE" id="PS51704"/>
    </source>
</evidence>
<dbReference type="InterPro" id="IPR030395">
    <property type="entry name" value="GP_PDE_dom"/>
</dbReference>
<dbReference type="OrthoDB" id="5297191at2"/>
<dbReference type="PANTHER" id="PTHR46211">
    <property type="entry name" value="GLYCEROPHOSPHORYL DIESTER PHOSPHODIESTERASE"/>
    <property type="match status" value="1"/>
</dbReference>
<dbReference type="EMBL" id="PRLP01000082">
    <property type="protein sequence ID" value="PPC75626.1"/>
    <property type="molecule type" value="Genomic_DNA"/>
</dbReference>
<organism evidence="2 3">
    <name type="scientific">Proteobacteria bacterium 228</name>
    <dbReference type="NCBI Taxonomy" id="2083153"/>
    <lineage>
        <taxon>Bacteria</taxon>
        <taxon>Pseudomonadati</taxon>
        <taxon>Pseudomonadota</taxon>
    </lineage>
</organism>
<gene>
    <name evidence="2" type="ORF">C4K68_19720</name>
</gene>
<dbReference type="Proteomes" id="UP000238196">
    <property type="component" value="Unassembled WGS sequence"/>
</dbReference>
<dbReference type="Pfam" id="PF03009">
    <property type="entry name" value="GDPD"/>
    <property type="match status" value="1"/>
</dbReference>
<name>A0A2S5KMU1_9PROT</name>
<dbReference type="AlphaFoldDB" id="A0A2S5KMU1"/>
<evidence type="ECO:0000313" key="2">
    <source>
        <dbReference type="EMBL" id="PPC75626.1"/>
    </source>
</evidence>
<dbReference type="PROSITE" id="PS51704">
    <property type="entry name" value="GP_PDE"/>
    <property type="match status" value="1"/>
</dbReference>
<evidence type="ECO:0000313" key="3">
    <source>
        <dbReference type="Proteomes" id="UP000238196"/>
    </source>
</evidence>
<proteinExistence type="predicted"/>
<feature type="domain" description="GP-PDE" evidence="1">
    <location>
        <begin position="4"/>
        <end position="239"/>
    </location>
</feature>
<dbReference type="SUPFAM" id="SSF51695">
    <property type="entry name" value="PLC-like phosphodiesterases"/>
    <property type="match status" value="1"/>
</dbReference>
<protein>
    <submittedName>
        <fullName evidence="2">Glycerophosphoryl diester phosphodiesterase</fullName>
    </submittedName>
</protein>
<accession>A0A2S5KMU1</accession>
<dbReference type="CDD" id="cd08562">
    <property type="entry name" value="GDPD_EcUgpQ_like"/>
    <property type="match status" value="1"/>
</dbReference>
<dbReference type="InterPro" id="IPR017946">
    <property type="entry name" value="PLC-like_Pdiesterase_TIM-brl"/>
</dbReference>
<dbReference type="PANTHER" id="PTHR46211:SF1">
    <property type="entry name" value="GLYCEROPHOSPHODIESTER PHOSPHODIESTERASE, CYTOPLASMIC"/>
    <property type="match status" value="1"/>
</dbReference>
<dbReference type="GO" id="GO:0006629">
    <property type="term" value="P:lipid metabolic process"/>
    <property type="evidence" value="ECO:0007669"/>
    <property type="project" value="InterPro"/>
</dbReference>
<dbReference type="GO" id="GO:0008081">
    <property type="term" value="F:phosphoric diester hydrolase activity"/>
    <property type="evidence" value="ECO:0007669"/>
    <property type="project" value="InterPro"/>
</dbReference>
<reference evidence="2 3" key="1">
    <citation type="submission" date="2018-02" db="EMBL/GenBank/DDBJ databases">
        <title>novel marine gammaproteobacteria from coastal saline agro ecosystem.</title>
        <authorList>
            <person name="Krishnan R."/>
            <person name="Ramesh Kumar N."/>
        </authorList>
    </citation>
    <scope>NUCLEOTIDE SEQUENCE [LARGE SCALE GENOMIC DNA]</scope>
    <source>
        <strain evidence="2 3">228</strain>
    </source>
</reference>
<dbReference type="Gene3D" id="3.20.20.190">
    <property type="entry name" value="Phosphatidylinositol (PI) phosphodiesterase"/>
    <property type="match status" value="1"/>
</dbReference>
<comment type="caution">
    <text evidence="2">The sequence shown here is derived from an EMBL/GenBank/DDBJ whole genome shotgun (WGS) entry which is preliminary data.</text>
</comment>